<protein>
    <recommendedName>
        <fullName evidence="4">C1q domain-containing protein</fullName>
    </recommendedName>
</protein>
<proteinExistence type="predicted"/>
<evidence type="ECO:0000256" key="2">
    <source>
        <dbReference type="ARBA" id="ARBA00022525"/>
    </source>
</evidence>
<evidence type="ECO:0000256" key="1">
    <source>
        <dbReference type="ARBA" id="ARBA00004613"/>
    </source>
</evidence>
<dbReference type="InterPro" id="IPR008983">
    <property type="entry name" value="Tumour_necrosis_fac-like_dom"/>
</dbReference>
<keyword evidence="2" id="KW-0964">Secreted</keyword>
<reference evidence="5" key="1">
    <citation type="submission" date="2023-07" db="EMBL/GenBank/DDBJ databases">
        <authorList>
            <person name="Stuckert A."/>
        </authorList>
    </citation>
    <scope>NUCLEOTIDE SEQUENCE</scope>
</reference>
<evidence type="ECO:0000256" key="3">
    <source>
        <dbReference type="SAM" id="MobiDB-lite"/>
    </source>
</evidence>
<dbReference type="Pfam" id="PF00386">
    <property type="entry name" value="C1q"/>
    <property type="match status" value="1"/>
</dbReference>
<gene>
    <name evidence="5" type="ORF">RIMI_LOCUS2538228</name>
</gene>
<name>A0ABN9KVB8_9NEOB</name>
<feature type="domain" description="C1q" evidence="4">
    <location>
        <begin position="200"/>
        <end position="336"/>
    </location>
</feature>
<evidence type="ECO:0000313" key="6">
    <source>
        <dbReference type="Proteomes" id="UP001176940"/>
    </source>
</evidence>
<dbReference type="InterPro" id="IPR050392">
    <property type="entry name" value="Collagen/C1q_domain"/>
</dbReference>
<comment type="subcellular location">
    <subcellularLocation>
        <location evidence="1">Secreted</location>
    </subcellularLocation>
</comment>
<dbReference type="SMART" id="SM00110">
    <property type="entry name" value="C1Q"/>
    <property type="match status" value="1"/>
</dbReference>
<dbReference type="PANTHER" id="PTHR15427:SF27">
    <property type="entry name" value="COMPLEMENT C1Q TUMOR NECROSIS FACTOR-RELATED PROTEIN 5"/>
    <property type="match status" value="1"/>
</dbReference>
<sequence>MGWGAVTGAGAVGGAGSLLVPASDVVPPMSVGSADEDAGVRCGPDHVFPRAAFQHSSDFHFLAVADPPSEVGWSDASSGNSRGSGFPCGGKPWFGSAGPRTMLLPVSFIFSFIISSLQVEDNQITSPCCGTPGIPGVPGTPGSTGLSGRDGRDGRDGAAAGISGPKGDPGEPGMPGARGQPGEAGPSGAQGERGEQGECAVSPRSAFSAKLSQLRSPPIPGQPVPFGNVLTNEQGHYNPETGRFKCIVPGLYYFSLHGTVYRGNLHVQLMKNGHPQASFFQPGDAAKPGGLCGGAAFRLEPSDEVWVQLGDYPGLYSSSGTDSIFTGFLIYSDWEPNPVFRTQTSHDHKTPSVPGALLLCTPPALTVSTAAGKQSGDVTALLSGRCAYTGQRSRAPRDRQRKYYAKGFANKLFGDGDVILQQDLAPVHTVKKRGRGLPQSGFAAPTIPPAILNVDTQHKILWSDEKKIDLLVIILSGMCGENQAMLITCPIQSQQDPKHPAKITKKWL</sequence>
<dbReference type="Gene3D" id="2.60.120.40">
    <property type="match status" value="1"/>
</dbReference>
<dbReference type="PANTHER" id="PTHR15427">
    <property type="entry name" value="EMILIN ELASTIN MICROFIBRIL INTERFACE-LOCATED PROTEIN ELASTIN MICROFIBRIL INTERFACER"/>
    <property type="match status" value="1"/>
</dbReference>
<accession>A0ABN9KVB8</accession>
<dbReference type="PROSITE" id="PS50871">
    <property type="entry name" value="C1Q"/>
    <property type="match status" value="1"/>
</dbReference>
<organism evidence="5 6">
    <name type="scientific">Ranitomeya imitator</name>
    <name type="common">mimic poison frog</name>
    <dbReference type="NCBI Taxonomy" id="111125"/>
    <lineage>
        <taxon>Eukaryota</taxon>
        <taxon>Metazoa</taxon>
        <taxon>Chordata</taxon>
        <taxon>Craniata</taxon>
        <taxon>Vertebrata</taxon>
        <taxon>Euteleostomi</taxon>
        <taxon>Amphibia</taxon>
        <taxon>Batrachia</taxon>
        <taxon>Anura</taxon>
        <taxon>Neobatrachia</taxon>
        <taxon>Hyloidea</taxon>
        <taxon>Dendrobatidae</taxon>
        <taxon>Dendrobatinae</taxon>
        <taxon>Ranitomeya</taxon>
    </lineage>
</organism>
<evidence type="ECO:0000313" key="5">
    <source>
        <dbReference type="EMBL" id="CAJ0925541.1"/>
    </source>
</evidence>
<dbReference type="SUPFAM" id="SSF49842">
    <property type="entry name" value="TNF-like"/>
    <property type="match status" value="1"/>
</dbReference>
<dbReference type="InterPro" id="IPR001073">
    <property type="entry name" value="C1q_dom"/>
</dbReference>
<evidence type="ECO:0000259" key="4">
    <source>
        <dbReference type="PROSITE" id="PS50871"/>
    </source>
</evidence>
<keyword evidence="6" id="KW-1185">Reference proteome</keyword>
<dbReference type="PRINTS" id="PR00007">
    <property type="entry name" value="COMPLEMNTC1Q"/>
</dbReference>
<dbReference type="Proteomes" id="UP001176940">
    <property type="component" value="Unassembled WGS sequence"/>
</dbReference>
<feature type="region of interest" description="Disordered" evidence="3">
    <location>
        <begin position="130"/>
        <end position="202"/>
    </location>
</feature>
<dbReference type="EMBL" id="CAUEEQ010003570">
    <property type="protein sequence ID" value="CAJ0925541.1"/>
    <property type="molecule type" value="Genomic_DNA"/>
</dbReference>
<comment type="caution">
    <text evidence="5">The sequence shown here is derived from an EMBL/GenBank/DDBJ whole genome shotgun (WGS) entry which is preliminary data.</text>
</comment>